<evidence type="ECO:0000256" key="5">
    <source>
        <dbReference type="SAM" id="MobiDB-lite"/>
    </source>
</evidence>
<dbReference type="GO" id="GO:1990063">
    <property type="term" value="C:Bam protein complex"/>
    <property type="evidence" value="ECO:0007669"/>
    <property type="project" value="TreeGrafter"/>
</dbReference>
<dbReference type="PROSITE" id="PS51257">
    <property type="entry name" value="PROKAR_LIPOPROTEIN"/>
    <property type="match status" value="1"/>
</dbReference>
<dbReference type="PANTHER" id="PTHR37482:SF1">
    <property type="entry name" value="OUTER MEMBRANE PROTEIN ASSEMBLY FACTOR BAME"/>
    <property type="match status" value="1"/>
</dbReference>
<name>A0A1Y1SBP6_9GAMM</name>
<evidence type="ECO:0000313" key="8">
    <source>
        <dbReference type="Proteomes" id="UP000192342"/>
    </source>
</evidence>
<feature type="region of interest" description="Disordered" evidence="5">
    <location>
        <begin position="96"/>
        <end position="120"/>
    </location>
</feature>
<keyword evidence="2 4" id="KW-0472">Membrane</keyword>
<keyword evidence="1 4" id="KW-0732">Signal</keyword>
<comment type="similarity">
    <text evidence="4">Belongs to the BamE family.</text>
</comment>
<dbReference type="GO" id="GO:0043165">
    <property type="term" value="P:Gram-negative-bacterium-type cell outer membrane assembly"/>
    <property type="evidence" value="ECO:0007669"/>
    <property type="project" value="UniProtKB-UniRule"/>
</dbReference>
<evidence type="ECO:0000259" key="6">
    <source>
        <dbReference type="Pfam" id="PF04355"/>
    </source>
</evidence>
<sequence>MRLLIPLILVVTTACSPVFKLNTRQGNMIDDEKLQQVETGMTREQVHYLMGSPLVQDDFSPGRWDYVVYFRTGAGEEYRRTVSMYFDGDLLQRIDDSNPPKMVGDEEAAEPDDLTPDNLP</sequence>
<comment type="subunit">
    <text evidence="4">Part of the Bam complex.</text>
</comment>
<dbReference type="OrthoDB" id="9808250at2"/>
<feature type="compositionally biased region" description="Acidic residues" evidence="5">
    <location>
        <begin position="105"/>
        <end position="120"/>
    </location>
</feature>
<evidence type="ECO:0000256" key="1">
    <source>
        <dbReference type="ARBA" id="ARBA00022729"/>
    </source>
</evidence>
<keyword evidence="3 4" id="KW-0998">Cell outer membrane</keyword>
<dbReference type="InterPro" id="IPR037873">
    <property type="entry name" value="BamE-like"/>
</dbReference>
<evidence type="ECO:0000313" key="7">
    <source>
        <dbReference type="EMBL" id="ORE86048.1"/>
    </source>
</evidence>
<dbReference type="HAMAP" id="MF_00925">
    <property type="entry name" value="OM_assembly_BamE"/>
    <property type="match status" value="1"/>
</dbReference>
<gene>
    <name evidence="4" type="primary">bamE</name>
    <name evidence="7" type="ORF">ATO7_12163</name>
</gene>
<dbReference type="STRING" id="1317117.ATO7_12163"/>
<dbReference type="InterPro" id="IPR007450">
    <property type="entry name" value="BamE_dom"/>
</dbReference>
<accession>A0A1Y1SBP6</accession>
<dbReference type="Pfam" id="PF04355">
    <property type="entry name" value="BamE"/>
    <property type="match status" value="1"/>
</dbReference>
<comment type="subcellular location">
    <subcellularLocation>
        <location evidence="4">Cell outer membrane</location>
        <topology evidence="4">Lipid-anchor</topology>
    </subcellularLocation>
</comment>
<keyword evidence="8" id="KW-1185">Reference proteome</keyword>
<proteinExistence type="inferred from homology"/>
<dbReference type="EMBL" id="AQQV01000003">
    <property type="protein sequence ID" value="ORE86048.1"/>
    <property type="molecule type" value="Genomic_DNA"/>
</dbReference>
<evidence type="ECO:0000256" key="2">
    <source>
        <dbReference type="ARBA" id="ARBA00023136"/>
    </source>
</evidence>
<organism evidence="7 8">
    <name type="scientific">Oceanococcus atlanticus</name>
    <dbReference type="NCBI Taxonomy" id="1317117"/>
    <lineage>
        <taxon>Bacteria</taxon>
        <taxon>Pseudomonadati</taxon>
        <taxon>Pseudomonadota</taxon>
        <taxon>Gammaproteobacteria</taxon>
        <taxon>Chromatiales</taxon>
        <taxon>Oceanococcaceae</taxon>
        <taxon>Oceanococcus</taxon>
    </lineage>
</organism>
<dbReference type="InterPro" id="IPR026592">
    <property type="entry name" value="BamE"/>
</dbReference>
<dbReference type="RefSeq" id="WP_083562099.1">
    <property type="nucleotide sequence ID" value="NZ_AQQV01000003.1"/>
</dbReference>
<dbReference type="AlphaFoldDB" id="A0A1Y1SBP6"/>
<keyword evidence="4" id="KW-0449">Lipoprotein</keyword>
<dbReference type="GO" id="GO:0051205">
    <property type="term" value="P:protein insertion into membrane"/>
    <property type="evidence" value="ECO:0007669"/>
    <property type="project" value="UniProtKB-UniRule"/>
</dbReference>
<dbReference type="Proteomes" id="UP000192342">
    <property type="component" value="Unassembled WGS sequence"/>
</dbReference>
<reference evidence="7 8" key="1">
    <citation type="submission" date="2013-04" db="EMBL/GenBank/DDBJ databases">
        <title>Oceanococcus atlanticus 22II-S10r2 Genome Sequencing.</title>
        <authorList>
            <person name="Lai Q."/>
            <person name="Li G."/>
            <person name="Shao Z."/>
        </authorList>
    </citation>
    <scope>NUCLEOTIDE SEQUENCE [LARGE SCALE GENOMIC DNA]</scope>
    <source>
        <strain evidence="7 8">22II-S10r2</strain>
    </source>
</reference>
<feature type="domain" description="Outer membrane protein assembly factor BamE" evidence="6">
    <location>
        <begin position="26"/>
        <end position="93"/>
    </location>
</feature>
<dbReference type="GO" id="GO:0030674">
    <property type="term" value="F:protein-macromolecule adaptor activity"/>
    <property type="evidence" value="ECO:0007669"/>
    <property type="project" value="TreeGrafter"/>
</dbReference>
<evidence type="ECO:0000256" key="3">
    <source>
        <dbReference type="ARBA" id="ARBA00023237"/>
    </source>
</evidence>
<comment type="caution">
    <text evidence="7">The sequence shown here is derived from an EMBL/GenBank/DDBJ whole genome shotgun (WGS) entry which is preliminary data.</text>
</comment>
<protein>
    <recommendedName>
        <fullName evidence="4">Outer membrane protein assembly factor BamE</fullName>
    </recommendedName>
</protein>
<evidence type="ECO:0000256" key="4">
    <source>
        <dbReference type="HAMAP-Rule" id="MF_00925"/>
    </source>
</evidence>
<comment type="function">
    <text evidence="4">Part of the outer membrane protein assembly complex, which is involved in assembly and insertion of beta-barrel proteins into the outer membrane.</text>
</comment>
<dbReference type="PANTHER" id="PTHR37482">
    <property type="entry name" value="OUTER MEMBRANE PROTEIN ASSEMBLY FACTOR BAME"/>
    <property type="match status" value="1"/>
</dbReference>
<dbReference type="Gene3D" id="3.30.1450.10">
    <property type="match status" value="1"/>
</dbReference>
<keyword evidence="4" id="KW-0564">Palmitate</keyword>